<dbReference type="Pfam" id="PF08545">
    <property type="entry name" value="ACP_syn_III"/>
    <property type="match status" value="1"/>
</dbReference>
<dbReference type="GO" id="GO:0006633">
    <property type="term" value="P:fatty acid biosynthetic process"/>
    <property type="evidence" value="ECO:0007669"/>
    <property type="project" value="InterPro"/>
</dbReference>
<reference evidence="2 3" key="1">
    <citation type="submission" date="2016-10" db="EMBL/GenBank/DDBJ databases">
        <authorList>
            <person name="de Groot N.N."/>
        </authorList>
    </citation>
    <scope>NUCLEOTIDE SEQUENCE [LARGE SCALE GENOMIC DNA]</scope>
    <source>
        <strain evidence="2 3">MT12</strain>
    </source>
</reference>
<dbReference type="EMBL" id="FNTH01000001">
    <property type="protein sequence ID" value="SEE31013.1"/>
    <property type="molecule type" value="Genomic_DNA"/>
</dbReference>
<dbReference type="GO" id="GO:0044550">
    <property type="term" value="P:secondary metabolite biosynthetic process"/>
    <property type="evidence" value="ECO:0007669"/>
    <property type="project" value="TreeGrafter"/>
</dbReference>
<gene>
    <name evidence="2" type="ORF">SAMN05444164_7623</name>
</gene>
<dbReference type="GO" id="GO:0004315">
    <property type="term" value="F:3-oxoacyl-[acyl-carrier-protein] synthase activity"/>
    <property type="evidence" value="ECO:0007669"/>
    <property type="project" value="InterPro"/>
</dbReference>
<dbReference type="Proteomes" id="UP000198992">
    <property type="component" value="Unassembled WGS sequence"/>
</dbReference>
<dbReference type="Gene3D" id="3.40.47.10">
    <property type="match status" value="1"/>
</dbReference>
<name>A0A1H5HSS6_9BRAD</name>
<accession>A0A1H5HSS6</accession>
<dbReference type="SUPFAM" id="SSF53901">
    <property type="entry name" value="Thiolase-like"/>
    <property type="match status" value="2"/>
</dbReference>
<dbReference type="PANTHER" id="PTHR34069:SF2">
    <property type="entry name" value="BETA-KETOACYL-[ACYL-CARRIER-PROTEIN] SYNTHASE III"/>
    <property type="match status" value="1"/>
</dbReference>
<dbReference type="RefSeq" id="WP_092124792.1">
    <property type="nucleotide sequence ID" value="NZ_FNTH01000001.1"/>
</dbReference>
<sequence>MASMNVRADNRPRIRIRGFGFHFPGEPVEILTLPLTADEAKRLPRLGQQITHISTEDSTALMVHAGRDALRQCQIAPDDIRMVISAPSLITSYGLEIPAVAVRAALGSSKAECLNLAQGCVGVLRGIDLAVRLLAADPDRGDILVVTSCRASSHTRNMNHGAFFWGDAAAAIVLTASQGPGLEVAGYSESSSNEDWGAMRIDFGDAPGGEPSADDHLIKVHFENAEAQINYVRGEQLHFAAVTDALLAQQGLTQQDIEAIFLPSTGKNRVPILFSEHRELLTRLQTDFRFAHFGGVDPIFAIRQYLERRQPPAGAWLMVASPAFAAQWGGLLFRTPA</sequence>
<evidence type="ECO:0000259" key="1">
    <source>
        <dbReference type="Pfam" id="PF08545"/>
    </source>
</evidence>
<evidence type="ECO:0000313" key="3">
    <source>
        <dbReference type="Proteomes" id="UP000198992"/>
    </source>
</evidence>
<organism evidence="2 3">
    <name type="scientific">Bradyrhizobium erythrophlei</name>
    <dbReference type="NCBI Taxonomy" id="1437360"/>
    <lineage>
        <taxon>Bacteria</taxon>
        <taxon>Pseudomonadati</taxon>
        <taxon>Pseudomonadota</taxon>
        <taxon>Alphaproteobacteria</taxon>
        <taxon>Hyphomicrobiales</taxon>
        <taxon>Nitrobacteraceae</taxon>
        <taxon>Bradyrhizobium</taxon>
    </lineage>
</organism>
<protein>
    <submittedName>
        <fullName evidence="2">3-oxoacyl-[acyl-carrier-protein] synthase III</fullName>
    </submittedName>
</protein>
<dbReference type="AlphaFoldDB" id="A0A1H5HSS6"/>
<feature type="domain" description="Beta-ketoacyl-[acyl-carrier-protein] synthase III N-terminal" evidence="1">
    <location>
        <begin position="116"/>
        <end position="186"/>
    </location>
</feature>
<proteinExistence type="predicted"/>
<dbReference type="InterPro" id="IPR016039">
    <property type="entry name" value="Thiolase-like"/>
</dbReference>
<dbReference type="InterPro" id="IPR013751">
    <property type="entry name" value="ACP_syn_III_N"/>
</dbReference>
<evidence type="ECO:0000313" key="2">
    <source>
        <dbReference type="EMBL" id="SEE31013.1"/>
    </source>
</evidence>
<dbReference type="OrthoDB" id="100605at2"/>
<dbReference type="PANTHER" id="PTHR34069">
    <property type="entry name" value="3-OXOACYL-[ACYL-CARRIER-PROTEIN] SYNTHASE 3"/>
    <property type="match status" value="1"/>
</dbReference>